<dbReference type="EMBL" id="JBHSKI010000007">
    <property type="protein sequence ID" value="MFC5172285.1"/>
    <property type="molecule type" value="Genomic_DNA"/>
</dbReference>
<reference evidence="2" key="1">
    <citation type="journal article" date="2019" name="Int. J. Syst. Evol. Microbiol.">
        <title>The Global Catalogue of Microorganisms (GCM) 10K type strain sequencing project: providing services to taxonomists for standard genome sequencing and annotation.</title>
        <authorList>
            <consortium name="The Broad Institute Genomics Platform"/>
            <consortium name="The Broad Institute Genome Sequencing Center for Infectious Disease"/>
            <person name="Wu L."/>
            <person name="Ma J."/>
        </authorList>
    </citation>
    <scope>NUCLEOTIDE SEQUENCE [LARGE SCALE GENOMIC DNA]</scope>
    <source>
        <strain evidence="2">CGMCC 4.1721</strain>
    </source>
</reference>
<keyword evidence="2" id="KW-1185">Reference proteome</keyword>
<dbReference type="RefSeq" id="WP_275935682.1">
    <property type="nucleotide sequence ID" value="NZ_JBHSKI010000007.1"/>
</dbReference>
<evidence type="ECO:0000313" key="1">
    <source>
        <dbReference type="EMBL" id="MFC5172285.1"/>
    </source>
</evidence>
<organism evidence="1 2">
    <name type="scientific">Streptomyces mutomycini</name>
    <dbReference type="NCBI Taxonomy" id="284036"/>
    <lineage>
        <taxon>Bacteria</taxon>
        <taxon>Bacillati</taxon>
        <taxon>Actinomycetota</taxon>
        <taxon>Actinomycetes</taxon>
        <taxon>Kitasatosporales</taxon>
        <taxon>Streptomycetaceae</taxon>
        <taxon>Streptomyces</taxon>
    </lineage>
</organism>
<name>A0ABW0B4S8_9ACTN</name>
<protein>
    <submittedName>
        <fullName evidence="1">Uncharacterized protein</fullName>
    </submittedName>
</protein>
<dbReference type="Proteomes" id="UP001596208">
    <property type="component" value="Unassembled WGS sequence"/>
</dbReference>
<accession>A0ABW0B4S8</accession>
<proteinExistence type="predicted"/>
<gene>
    <name evidence="1" type="ORF">ACFPRK_17025</name>
</gene>
<sequence>MLLRLIQLRTSAFTAGSLVKTTALLFGRSRRETGAVLPDRSHG</sequence>
<comment type="caution">
    <text evidence="1">The sequence shown here is derived from an EMBL/GenBank/DDBJ whole genome shotgun (WGS) entry which is preliminary data.</text>
</comment>
<evidence type="ECO:0000313" key="2">
    <source>
        <dbReference type="Proteomes" id="UP001596208"/>
    </source>
</evidence>